<feature type="region of interest" description="Disordered" evidence="1">
    <location>
        <begin position="555"/>
        <end position="576"/>
    </location>
</feature>
<accession>A0A2G5C3M6</accession>
<dbReference type="OrthoDB" id="1908535at2759"/>
<feature type="region of interest" description="Disordered" evidence="1">
    <location>
        <begin position="344"/>
        <end position="394"/>
    </location>
</feature>
<reference evidence="3 4" key="1">
    <citation type="submission" date="2017-09" db="EMBL/GenBank/DDBJ databases">
        <title>WGS assembly of Aquilegia coerulea Goldsmith.</title>
        <authorList>
            <person name="Hodges S."/>
            <person name="Kramer E."/>
            <person name="Nordborg M."/>
            <person name="Tomkins J."/>
            <person name="Borevitz J."/>
            <person name="Derieg N."/>
            <person name="Yan J."/>
            <person name="Mihaltcheva S."/>
            <person name="Hayes R.D."/>
            <person name="Rokhsar D."/>
        </authorList>
    </citation>
    <scope>NUCLEOTIDE SEQUENCE [LARGE SCALE GENOMIC DNA]</scope>
    <source>
        <strain evidence="4">cv. Goldsmith</strain>
    </source>
</reference>
<evidence type="ECO:0000313" key="4">
    <source>
        <dbReference type="Proteomes" id="UP000230069"/>
    </source>
</evidence>
<dbReference type="PANTHER" id="PTHR33697:SF2">
    <property type="entry name" value="T17B22.17 PROTEIN"/>
    <property type="match status" value="1"/>
</dbReference>
<dbReference type="Gene3D" id="2.30.30.140">
    <property type="match status" value="1"/>
</dbReference>
<dbReference type="Pfam" id="PF00855">
    <property type="entry name" value="PWWP"/>
    <property type="match status" value="1"/>
</dbReference>
<dbReference type="EMBL" id="KZ305121">
    <property type="protein sequence ID" value="PIA25865.1"/>
    <property type="molecule type" value="Genomic_DNA"/>
</dbReference>
<dbReference type="InterPro" id="IPR044679">
    <property type="entry name" value="PWWP2-like"/>
</dbReference>
<feature type="compositionally biased region" description="Basic and acidic residues" evidence="1">
    <location>
        <begin position="346"/>
        <end position="358"/>
    </location>
</feature>
<dbReference type="STRING" id="218851.A0A2G5C3M6"/>
<dbReference type="InterPro" id="IPR000313">
    <property type="entry name" value="PWWP_dom"/>
</dbReference>
<dbReference type="Proteomes" id="UP000230069">
    <property type="component" value="Unassembled WGS sequence"/>
</dbReference>
<dbReference type="FunCoup" id="A0A2G5C3M6">
    <property type="interactions" value="2005"/>
</dbReference>
<evidence type="ECO:0000259" key="2">
    <source>
        <dbReference type="PROSITE" id="PS50812"/>
    </source>
</evidence>
<sequence>MGISDGLQESGCGDVDWSAGTTVWVRRRNGSWWPGQILGNDDLPASLLTSPRSGTPVKLLGREDASVDWYNLEKSKRVKAFRCGEFDDCIDKTEKLQGASIRKREKYARREDAILHALELERQQLEKQQKKKVNANRSRSKKPIVLKKELGASAEHLGDDDDKIVNLRSQPLTKGLDSSVKEESTLYGQRGKNGKNSSAKKDKSEAIPRMRDLQDFGLRIAPKRKASASIVSQDSQRPNSVDNHVPDLPSGGRSLAVAGPVNGNKSLLTSKRKRTQGDEVEESLVKKRDRRRPLVQVLQSSAKLLMNHNLQPVEDNSPSIQGEKEQSGVVFRAKRSTCVYLSAESNGDHTECPSDEMRISSSHVGTDRCHHSSGSSTDENTTSDEEESDCSRRSYIDPEMDKEKALLSDSIQTQPITAPNNGSPRGKIGSMSTEETDEAFAVNGYMSCHDSPDQTVSAAATADVAVSKWQLKGKRNIRNLLKRPMGMVVNRSNGAIQETYLEGKGYWLNQRDLEQQSRYHGIDASGYAYDEDELLEKKPMYKQMPCFGNRRYPLKGVSENSDGSDTDSEEDSVWETEGLSQSTFGGYWDESDECYDPRYTGYRLGNGKASMLVDVDLQVQRPNYQGERVPLLSLMSRLNGKAIIGHQVPVEVLEDGSSDILFATNNDFSEEPTDNDGSTTLTPVWRTARRTAMHRIPRPHPSTALNGNEASDPLQYLDLDSKTPYNRSHALHPDQVAGKSSDVFRLMEKKCPKKSIKRVSMSNQKTRTLSSIAVEQKSNGKGGSRRVVNRSGLDGMINGLIKPENGPTTVTCIPVKLVFSRLLEAVGRPPSRPTNRIVSIDGDRERKQLKDLL</sequence>
<evidence type="ECO:0000256" key="1">
    <source>
        <dbReference type="SAM" id="MobiDB-lite"/>
    </source>
</evidence>
<feature type="region of interest" description="Disordered" evidence="1">
    <location>
        <begin position="409"/>
        <end position="431"/>
    </location>
</feature>
<feature type="compositionally biased region" description="Basic and acidic residues" evidence="1">
    <location>
        <begin position="199"/>
        <end position="210"/>
    </location>
</feature>
<dbReference type="AlphaFoldDB" id="A0A2G5C3M6"/>
<feature type="region of interest" description="Disordered" evidence="1">
    <location>
        <begin position="175"/>
        <end position="210"/>
    </location>
</feature>
<dbReference type="SUPFAM" id="SSF63748">
    <property type="entry name" value="Tudor/PWWP/MBT"/>
    <property type="match status" value="1"/>
</dbReference>
<feature type="domain" description="PWWP" evidence="2">
    <location>
        <begin position="19"/>
        <end position="74"/>
    </location>
</feature>
<organism evidence="3 4">
    <name type="scientific">Aquilegia coerulea</name>
    <name type="common">Rocky mountain columbine</name>
    <dbReference type="NCBI Taxonomy" id="218851"/>
    <lineage>
        <taxon>Eukaryota</taxon>
        <taxon>Viridiplantae</taxon>
        <taxon>Streptophyta</taxon>
        <taxon>Embryophyta</taxon>
        <taxon>Tracheophyta</taxon>
        <taxon>Spermatophyta</taxon>
        <taxon>Magnoliopsida</taxon>
        <taxon>Ranunculales</taxon>
        <taxon>Ranunculaceae</taxon>
        <taxon>Thalictroideae</taxon>
        <taxon>Aquilegia</taxon>
    </lineage>
</organism>
<dbReference type="InParanoid" id="A0A2G5C3M6"/>
<name>A0A2G5C3M6_AQUCA</name>
<dbReference type="PANTHER" id="PTHR33697">
    <property type="entry name" value="T17B22.17 PROTEIN-RELATED"/>
    <property type="match status" value="1"/>
</dbReference>
<protein>
    <recommendedName>
        <fullName evidence="2">PWWP domain-containing protein</fullName>
    </recommendedName>
</protein>
<dbReference type="CDD" id="cd05162">
    <property type="entry name" value="PWWP"/>
    <property type="match status" value="1"/>
</dbReference>
<feature type="region of interest" description="Disordered" evidence="1">
    <location>
        <begin position="126"/>
        <end position="147"/>
    </location>
</feature>
<feature type="compositionally biased region" description="Acidic residues" evidence="1">
    <location>
        <begin position="562"/>
        <end position="574"/>
    </location>
</feature>
<proteinExistence type="predicted"/>
<gene>
    <name evidence="3" type="ORF">AQUCO_10500004v1</name>
</gene>
<keyword evidence="4" id="KW-1185">Reference proteome</keyword>
<feature type="compositionally biased region" description="Polar residues" evidence="1">
    <location>
        <begin position="409"/>
        <end position="423"/>
    </location>
</feature>
<feature type="region of interest" description="Disordered" evidence="1">
    <location>
        <begin position="227"/>
        <end position="287"/>
    </location>
</feature>
<feature type="compositionally biased region" description="Basic residues" evidence="1">
    <location>
        <begin position="129"/>
        <end position="145"/>
    </location>
</feature>
<dbReference type="PROSITE" id="PS50812">
    <property type="entry name" value="PWWP"/>
    <property type="match status" value="1"/>
</dbReference>
<feature type="compositionally biased region" description="Polar residues" evidence="1">
    <location>
        <begin position="229"/>
        <end position="242"/>
    </location>
</feature>
<evidence type="ECO:0000313" key="3">
    <source>
        <dbReference type="EMBL" id="PIA25865.1"/>
    </source>
</evidence>